<feature type="region of interest" description="Disordered" evidence="1">
    <location>
        <begin position="33"/>
        <end position="60"/>
    </location>
</feature>
<proteinExistence type="predicted"/>
<protein>
    <submittedName>
        <fullName evidence="3">Uncharacterized protein</fullName>
    </submittedName>
</protein>
<keyword evidence="4" id="KW-1185">Reference proteome</keyword>
<feature type="transmembrane region" description="Helical" evidence="2">
    <location>
        <begin position="6"/>
        <end position="29"/>
    </location>
</feature>
<evidence type="ECO:0000313" key="4">
    <source>
        <dbReference type="Proteomes" id="UP000616724"/>
    </source>
</evidence>
<dbReference type="EMBL" id="BOOH01000003">
    <property type="protein sequence ID" value="GIH73945.1"/>
    <property type="molecule type" value="Genomic_DNA"/>
</dbReference>
<accession>A0A8J3RFU7</accession>
<dbReference type="AlphaFoldDB" id="A0A8J3RFU7"/>
<organism evidence="3 4">
    <name type="scientific">Planobispora longispora</name>
    <dbReference type="NCBI Taxonomy" id="28887"/>
    <lineage>
        <taxon>Bacteria</taxon>
        <taxon>Bacillati</taxon>
        <taxon>Actinomycetota</taxon>
        <taxon>Actinomycetes</taxon>
        <taxon>Streptosporangiales</taxon>
        <taxon>Streptosporangiaceae</taxon>
        <taxon>Planobispora</taxon>
    </lineage>
</organism>
<keyword evidence="2" id="KW-1133">Transmembrane helix</keyword>
<comment type="caution">
    <text evidence="3">The sequence shown here is derived from an EMBL/GenBank/DDBJ whole genome shotgun (WGS) entry which is preliminary data.</text>
</comment>
<sequence length="60" mass="6241">MIGGLRMVLLWLGDILLAYGIAGPALPALRRLRPRTGSSVPPPTGRGARVPARPAVPVTS</sequence>
<evidence type="ECO:0000256" key="2">
    <source>
        <dbReference type="SAM" id="Phobius"/>
    </source>
</evidence>
<name>A0A8J3RFU7_9ACTN</name>
<keyword evidence="2" id="KW-0812">Transmembrane</keyword>
<evidence type="ECO:0000313" key="3">
    <source>
        <dbReference type="EMBL" id="GIH73945.1"/>
    </source>
</evidence>
<evidence type="ECO:0000256" key="1">
    <source>
        <dbReference type="SAM" id="MobiDB-lite"/>
    </source>
</evidence>
<keyword evidence="2" id="KW-0472">Membrane</keyword>
<dbReference type="Proteomes" id="UP000616724">
    <property type="component" value="Unassembled WGS sequence"/>
</dbReference>
<reference evidence="3 4" key="1">
    <citation type="submission" date="2021-01" db="EMBL/GenBank/DDBJ databases">
        <title>Whole genome shotgun sequence of Planobispora longispora NBRC 13918.</title>
        <authorList>
            <person name="Komaki H."/>
            <person name="Tamura T."/>
        </authorList>
    </citation>
    <scope>NUCLEOTIDE SEQUENCE [LARGE SCALE GENOMIC DNA]</scope>
    <source>
        <strain evidence="3 4">NBRC 13918</strain>
    </source>
</reference>
<gene>
    <name evidence="3" type="ORF">Plo01_03740</name>
</gene>